<name>A0ABM8GBD4_9MICO</name>
<dbReference type="InterPro" id="IPR050812">
    <property type="entry name" value="Preph/Arog_dehydrog"/>
</dbReference>
<dbReference type="InterPro" id="IPR028939">
    <property type="entry name" value="P5C_Rdtase_cat_N"/>
</dbReference>
<protein>
    <recommendedName>
        <fullName evidence="3">Pyrroline-5-carboxylate reductase catalytic N-terminal domain-containing protein</fullName>
    </recommendedName>
</protein>
<feature type="compositionally biased region" description="Polar residues" evidence="2">
    <location>
        <begin position="180"/>
        <end position="189"/>
    </location>
</feature>
<feature type="domain" description="Pyrroline-5-carboxylate reductase catalytic N-terminal" evidence="3">
    <location>
        <begin position="18"/>
        <end position="103"/>
    </location>
</feature>
<evidence type="ECO:0000256" key="1">
    <source>
        <dbReference type="ARBA" id="ARBA00023002"/>
    </source>
</evidence>
<dbReference type="PANTHER" id="PTHR21363:SF0">
    <property type="entry name" value="PREPHENATE DEHYDROGENASE [NADP(+)]"/>
    <property type="match status" value="1"/>
</dbReference>
<keyword evidence="5" id="KW-1185">Reference proteome</keyword>
<dbReference type="PANTHER" id="PTHR21363">
    <property type="entry name" value="PREPHENATE DEHYDROGENASE"/>
    <property type="match status" value="1"/>
</dbReference>
<dbReference type="InterPro" id="IPR036291">
    <property type="entry name" value="NAD(P)-bd_dom_sf"/>
</dbReference>
<gene>
    <name evidence="4" type="ORF">GCM10025866_14510</name>
</gene>
<dbReference type="SUPFAM" id="SSF51735">
    <property type="entry name" value="NAD(P)-binding Rossmann-fold domains"/>
    <property type="match status" value="1"/>
</dbReference>
<sequence>MTTTTTEATAPATAEAYKIAVIGAGGKMGMRVSNNLVKTNHDVSYSENSPAGQERVTAAGRSLTDSETAVKDADIIVLAVPDLALGPVTAQLVPQLKSGAIVLTLDPAAAYAGLLTKRDDVIQAVAHPCHPSVFLQRTTPEEYADTFGGIAAPRTPSRPSSPTTSPRRRSSRRPCAPSTLPSSTCTGSP</sequence>
<evidence type="ECO:0000259" key="3">
    <source>
        <dbReference type="Pfam" id="PF03807"/>
    </source>
</evidence>
<dbReference type="EMBL" id="AP027731">
    <property type="protein sequence ID" value="BDZ45542.1"/>
    <property type="molecule type" value="Genomic_DNA"/>
</dbReference>
<dbReference type="Proteomes" id="UP001321498">
    <property type="component" value="Chromosome"/>
</dbReference>
<evidence type="ECO:0000313" key="4">
    <source>
        <dbReference type="EMBL" id="BDZ45542.1"/>
    </source>
</evidence>
<evidence type="ECO:0000256" key="2">
    <source>
        <dbReference type="SAM" id="MobiDB-lite"/>
    </source>
</evidence>
<organism evidence="4 5">
    <name type="scientific">Naasia aerilata</name>
    <dbReference type="NCBI Taxonomy" id="1162966"/>
    <lineage>
        <taxon>Bacteria</taxon>
        <taxon>Bacillati</taxon>
        <taxon>Actinomycetota</taxon>
        <taxon>Actinomycetes</taxon>
        <taxon>Micrococcales</taxon>
        <taxon>Microbacteriaceae</taxon>
        <taxon>Naasia</taxon>
    </lineage>
</organism>
<feature type="compositionally biased region" description="Low complexity" evidence="2">
    <location>
        <begin position="151"/>
        <end position="165"/>
    </location>
</feature>
<keyword evidence="1" id="KW-0560">Oxidoreductase</keyword>
<evidence type="ECO:0000313" key="5">
    <source>
        <dbReference type="Proteomes" id="UP001321498"/>
    </source>
</evidence>
<dbReference type="Gene3D" id="3.40.50.720">
    <property type="entry name" value="NAD(P)-binding Rossmann-like Domain"/>
    <property type="match status" value="1"/>
</dbReference>
<accession>A0ABM8GBD4</accession>
<feature type="region of interest" description="Disordered" evidence="2">
    <location>
        <begin position="147"/>
        <end position="189"/>
    </location>
</feature>
<proteinExistence type="predicted"/>
<dbReference type="Pfam" id="PF03807">
    <property type="entry name" value="F420_oxidored"/>
    <property type="match status" value="1"/>
</dbReference>
<reference evidence="5" key="1">
    <citation type="journal article" date="2019" name="Int. J. Syst. Evol. Microbiol.">
        <title>The Global Catalogue of Microorganisms (GCM) 10K type strain sequencing project: providing services to taxonomists for standard genome sequencing and annotation.</title>
        <authorList>
            <consortium name="The Broad Institute Genomics Platform"/>
            <consortium name="The Broad Institute Genome Sequencing Center for Infectious Disease"/>
            <person name="Wu L."/>
            <person name="Ma J."/>
        </authorList>
    </citation>
    <scope>NUCLEOTIDE SEQUENCE [LARGE SCALE GENOMIC DNA]</scope>
    <source>
        <strain evidence="5">NBRC 108725</strain>
    </source>
</reference>